<keyword evidence="1" id="KW-0812">Transmembrane</keyword>
<dbReference type="STRING" id="142588.SAMN04488559_10545"/>
<dbReference type="Proteomes" id="UP000198948">
    <property type="component" value="Unassembled WGS sequence"/>
</dbReference>
<keyword evidence="3" id="KW-1185">Reference proteome</keyword>
<dbReference type="OrthoDB" id="2134424at2"/>
<organism evidence="2 3">
    <name type="scientific">Isobaculum melis</name>
    <dbReference type="NCBI Taxonomy" id="142588"/>
    <lineage>
        <taxon>Bacteria</taxon>
        <taxon>Bacillati</taxon>
        <taxon>Bacillota</taxon>
        <taxon>Bacilli</taxon>
        <taxon>Lactobacillales</taxon>
        <taxon>Carnobacteriaceae</taxon>
        <taxon>Isobaculum</taxon>
    </lineage>
</organism>
<accession>A0A1H9RTC5</accession>
<dbReference type="Pfam" id="PF06691">
    <property type="entry name" value="DUF1189"/>
    <property type="match status" value="1"/>
</dbReference>
<keyword evidence="1" id="KW-1133">Transmembrane helix</keyword>
<dbReference type="InterPro" id="IPR009574">
    <property type="entry name" value="DUF1189"/>
</dbReference>
<feature type="transmembrane region" description="Helical" evidence="1">
    <location>
        <begin position="31"/>
        <end position="47"/>
    </location>
</feature>
<evidence type="ECO:0000313" key="3">
    <source>
        <dbReference type="Proteomes" id="UP000198948"/>
    </source>
</evidence>
<protein>
    <recommendedName>
        <fullName evidence="4">Maltodextrin utilization protein YvdJ</fullName>
    </recommendedName>
</protein>
<dbReference type="AlphaFoldDB" id="A0A1H9RTC5"/>
<sequence>MISINTLSLFFKALYAPQKLTQVAQLKKSKSMLYLFILILFASLPFVQSSIQLLDQFETDSQTILEHIPDFTVKDDVLVPKKVEKSFVYQTNSILFTFDPNNTRKTSDIDSDAIKTSMAIALFSKEIYVVVQDRTFSFDYHQLGIKTQDDFKAYIIQTRQLKVILLVVVVILSVLISAFFTGFYSILYMIATHLIVTLMKRSLSYGQSWKIGLVASTLPIVGINLINFLGVLLPFQMEIELVLTMIIAYQMIKAIPSQATKP</sequence>
<proteinExistence type="predicted"/>
<reference evidence="2 3" key="1">
    <citation type="submission" date="2016-10" db="EMBL/GenBank/DDBJ databases">
        <authorList>
            <person name="de Groot N.N."/>
        </authorList>
    </citation>
    <scope>NUCLEOTIDE SEQUENCE [LARGE SCALE GENOMIC DNA]</scope>
    <source>
        <strain evidence="2 3">DSM 13760</strain>
    </source>
</reference>
<evidence type="ECO:0008006" key="4">
    <source>
        <dbReference type="Google" id="ProtNLM"/>
    </source>
</evidence>
<dbReference type="EMBL" id="FOHA01000005">
    <property type="protein sequence ID" value="SER75695.1"/>
    <property type="molecule type" value="Genomic_DNA"/>
</dbReference>
<feature type="transmembrane region" description="Helical" evidence="1">
    <location>
        <begin position="211"/>
        <end position="235"/>
    </location>
</feature>
<name>A0A1H9RTC5_9LACT</name>
<gene>
    <name evidence="2" type="ORF">SAMN04488559_10545</name>
</gene>
<evidence type="ECO:0000256" key="1">
    <source>
        <dbReference type="SAM" id="Phobius"/>
    </source>
</evidence>
<feature type="transmembrane region" description="Helical" evidence="1">
    <location>
        <begin position="163"/>
        <end position="191"/>
    </location>
</feature>
<dbReference type="RefSeq" id="WP_092651112.1">
    <property type="nucleotide sequence ID" value="NZ_FOHA01000005.1"/>
</dbReference>
<keyword evidence="1" id="KW-0472">Membrane</keyword>
<evidence type="ECO:0000313" key="2">
    <source>
        <dbReference type="EMBL" id="SER75695.1"/>
    </source>
</evidence>